<gene>
    <name evidence="2" type="ORF">Rsub_04674</name>
</gene>
<evidence type="ECO:0000256" key="1">
    <source>
        <dbReference type="SAM" id="SignalP"/>
    </source>
</evidence>
<name>A0A2V0P280_9CHLO</name>
<organism evidence="2 3">
    <name type="scientific">Raphidocelis subcapitata</name>
    <dbReference type="NCBI Taxonomy" id="307507"/>
    <lineage>
        <taxon>Eukaryota</taxon>
        <taxon>Viridiplantae</taxon>
        <taxon>Chlorophyta</taxon>
        <taxon>core chlorophytes</taxon>
        <taxon>Chlorophyceae</taxon>
        <taxon>CS clade</taxon>
        <taxon>Sphaeropleales</taxon>
        <taxon>Selenastraceae</taxon>
        <taxon>Raphidocelis</taxon>
    </lineage>
</organism>
<feature type="signal peptide" evidence="1">
    <location>
        <begin position="1"/>
        <end position="21"/>
    </location>
</feature>
<evidence type="ECO:0000313" key="3">
    <source>
        <dbReference type="Proteomes" id="UP000247498"/>
    </source>
</evidence>
<feature type="chain" id="PRO_5016041895" evidence="1">
    <location>
        <begin position="22"/>
        <end position="191"/>
    </location>
</feature>
<comment type="caution">
    <text evidence="2">The sequence shown here is derived from an EMBL/GenBank/DDBJ whole genome shotgun (WGS) entry which is preliminary data.</text>
</comment>
<dbReference type="InParanoid" id="A0A2V0P280"/>
<reference evidence="2 3" key="1">
    <citation type="journal article" date="2018" name="Sci. Rep.">
        <title>Raphidocelis subcapitata (=Pseudokirchneriella subcapitata) provides an insight into genome evolution and environmental adaptations in the Sphaeropleales.</title>
        <authorList>
            <person name="Suzuki S."/>
            <person name="Yamaguchi H."/>
            <person name="Nakajima N."/>
            <person name="Kawachi M."/>
        </authorList>
    </citation>
    <scope>NUCLEOTIDE SEQUENCE [LARGE SCALE GENOMIC DNA]</scope>
    <source>
        <strain evidence="2 3">NIES-35</strain>
    </source>
</reference>
<dbReference type="OrthoDB" id="536815at2759"/>
<dbReference type="AlphaFoldDB" id="A0A2V0P280"/>
<dbReference type="EMBL" id="BDRX01000028">
    <property type="protein sequence ID" value="GBF91950.1"/>
    <property type="molecule type" value="Genomic_DNA"/>
</dbReference>
<protein>
    <submittedName>
        <fullName evidence="2">Uncharacterized protein</fullName>
    </submittedName>
</protein>
<keyword evidence="1" id="KW-0732">Signal</keyword>
<accession>A0A2V0P280</accession>
<evidence type="ECO:0000313" key="2">
    <source>
        <dbReference type="EMBL" id="GBF91950.1"/>
    </source>
</evidence>
<sequence>MPTRLVIRLAVLAALVAAAAAQPCIECKDCRTDNCYRNCKNSCPQNNGGGPIRPSDITVNGDACRNQGNNYGPNAARSACETTRKYCQGGRSMGAPRMGGVGPTNLAQCANIAMGACQGNANNPWSWGHPCGNDLRNGYQSCNQQTFKNFFEGETSDLCRNFAKGVTGVNPGTNQFMNPILNLFGRRLLRA</sequence>
<keyword evidence="3" id="KW-1185">Reference proteome</keyword>
<dbReference type="Proteomes" id="UP000247498">
    <property type="component" value="Unassembled WGS sequence"/>
</dbReference>
<proteinExistence type="predicted"/>